<proteinExistence type="predicted"/>
<gene>
    <name evidence="1" type="ORF">CLUMA_CG021070</name>
</gene>
<dbReference type="Proteomes" id="UP000183832">
    <property type="component" value="Unassembled WGS sequence"/>
</dbReference>
<evidence type="ECO:0000313" key="1">
    <source>
        <dbReference type="EMBL" id="CRL07948.1"/>
    </source>
</evidence>
<organism evidence="1 2">
    <name type="scientific">Clunio marinus</name>
    <dbReference type="NCBI Taxonomy" id="568069"/>
    <lineage>
        <taxon>Eukaryota</taxon>
        <taxon>Metazoa</taxon>
        <taxon>Ecdysozoa</taxon>
        <taxon>Arthropoda</taxon>
        <taxon>Hexapoda</taxon>
        <taxon>Insecta</taxon>
        <taxon>Pterygota</taxon>
        <taxon>Neoptera</taxon>
        <taxon>Endopterygota</taxon>
        <taxon>Diptera</taxon>
        <taxon>Nematocera</taxon>
        <taxon>Chironomoidea</taxon>
        <taxon>Chironomidae</taxon>
        <taxon>Clunio</taxon>
    </lineage>
</organism>
<name>A0A1J1J851_9DIPT</name>
<reference evidence="1 2" key="1">
    <citation type="submission" date="2015-04" db="EMBL/GenBank/DDBJ databases">
        <authorList>
            <person name="Syromyatnikov M.Y."/>
            <person name="Popov V.N."/>
        </authorList>
    </citation>
    <scope>NUCLEOTIDE SEQUENCE [LARGE SCALE GENOMIC DNA]</scope>
</reference>
<dbReference type="EMBL" id="CVRI01000074">
    <property type="protein sequence ID" value="CRL07948.1"/>
    <property type="molecule type" value="Genomic_DNA"/>
</dbReference>
<keyword evidence="2" id="KW-1185">Reference proteome</keyword>
<sequence length="118" mass="13807">MKRNENNENKAGMDLVERNEANKEKRCVCDLLKLNLFGFCFGISNASGCGTKSETWESQEKVLKEVKRCFRKQLFKEEEIKNNPNSEAVSSVQIDKSETDEIFRWFFFWALNHVLSFV</sequence>
<accession>A0A1J1J851</accession>
<dbReference type="AlphaFoldDB" id="A0A1J1J851"/>
<protein>
    <submittedName>
        <fullName evidence="1">CLUMA_CG021070, isoform A</fullName>
    </submittedName>
</protein>
<evidence type="ECO:0000313" key="2">
    <source>
        <dbReference type="Proteomes" id="UP000183832"/>
    </source>
</evidence>